<dbReference type="InterPro" id="IPR001920">
    <property type="entry name" value="Asp/Glu_race"/>
</dbReference>
<sequence length="237" mass="26746">MNSQHYPRDLIGIVGGMGPLASSAFLSTLYDGTQWDVEQDAGRYILYSDPSIPDRSEAFLGHRDEIVLAPFVEILHALKCLHVTKIVVCCITLHYLFPCLSTDLRELVISLIDVIFAALEETREHHLLLCTNATLQLRIFQNHQLWERYSDYILLPRESDQQTIHALIYHLKSGGDIRIATEAIQELLDKYHTGSFIAGCTEFHLLSQCSATITDQRPAYRCIDPLTIIANGLAKAH</sequence>
<protein>
    <submittedName>
        <fullName evidence="2">Aspartate racemase</fullName>
    </submittedName>
</protein>
<evidence type="ECO:0000313" key="3">
    <source>
        <dbReference type="Proteomes" id="UP000322530"/>
    </source>
</evidence>
<dbReference type="Pfam" id="PF01177">
    <property type="entry name" value="Asp_Glu_race"/>
    <property type="match status" value="1"/>
</dbReference>
<evidence type="ECO:0000313" key="2">
    <source>
        <dbReference type="EMBL" id="GCF09958.1"/>
    </source>
</evidence>
<gene>
    <name evidence="2" type="ORF">KDI_35220</name>
</gene>
<dbReference type="OrthoDB" id="9803739at2"/>
<evidence type="ECO:0000256" key="1">
    <source>
        <dbReference type="ARBA" id="ARBA00023235"/>
    </source>
</evidence>
<name>A0A5A5TFE2_9CHLR</name>
<keyword evidence="1" id="KW-0413">Isomerase</keyword>
<proteinExistence type="predicted"/>
<dbReference type="Gene3D" id="3.40.50.1860">
    <property type="match status" value="2"/>
</dbReference>
<dbReference type="RefSeq" id="WP_149402862.1">
    <property type="nucleotide sequence ID" value="NZ_BIXY01000055.1"/>
</dbReference>
<dbReference type="Proteomes" id="UP000322530">
    <property type="component" value="Unassembled WGS sequence"/>
</dbReference>
<dbReference type="AlphaFoldDB" id="A0A5A5TFE2"/>
<comment type="caution">
    <text evidence="2">The sequence shown here is derived from an EMBL/GenBank/DDBJ whole genome shotgun (WGS) entry which is preliminary data.</text>
</comment>
<dbReference type="GO" id="GO:0047661">
    <property type="term" value="F:amino-acid racemase activity"/>
    <property type="evidence" value="ECO:0007669"/>
    <property type="project" value="InterPro"/>
</dbReference>
<reference evidence="2 3" key="1">
    <citation type="submission" date="2019-01" db="EMBL/GenBank/DDBJ databases">
        <title>Draft genome sequence of Dictyobacter sp. Uno17.</title>
        <authorList>
            <person name="Wang C.M."/>
            <person name="Zheng Y."/>
            <person name="Sakai Y."/>
            <person name="Abe K."/>
            <person name="Yokota A."/>
            <person name="Yabe S."/>
        </authorList>
    </citation>
    <scope>NUCLEOTIDE SEQUENCE [LARGE SCALE GENOMIC DNA]</scope>
    <source>
        <strain evidence="2 3">Uno17</strain>
    </source>
</reference>
<dbReference type="PANTHER" id="PTHR21198">
    <property type="entry name" value="GLUTAMATE RACEMASE"/>
    <property type="match status" value="1"/>
</dbReference>
<accession>A0A5A5TFE2</accession>
<dbReference type="InterPro" id="IPR015942">
    <property type="entry name" value="Asp/Glu/hydantoin_racemase"/>
</dbReference>
<dbReference type="PANTHER" id="PTHR21198:SF7">
    <property type="entry name" value="ASPARTATE-GLUTAMATE RACEMASE FAMILY"/>
    <property type="match status" value="1"/>
</dbReference>
<dbReference type="EMBL" id="BIXY01000055">
    <property type="protein sequence ID" value="GCF09958.1"/>
    <property type="molecule type" value="Genomic_DNA"/>
</dbReference>
<organism evidence="2 3">
    <name type="scientific">Dictyobacter arantiisoli</name>
    <dbReference type="NCBI Taxonomy" id="2014874"/>
    <lineage>
        <taxon>Bacteria</taxon>
        <taxon>Bacillati</taxon>
        <taxon>Chloroflexota</taxon>
        <taxon>Ktedonobacteria</taxon>
        <taxon>Ktedonobacterales</taxon>
        <taxon>Dictyobacteraceae</taxon>
        <taxon>Dictyobacter</taxon>
    </lineage>
</organism>
<keyword evidence="3" id="KW-1185">Reference proteome</keyword>
<dbReference type="SUPFAM" id="SSF53681">
    <property type="entry name" value="Aspartate/glutamate racemase"/>
    <property type="match status" value="2"/>
</dbReference>